<dbReference type="Pfam" id="PF00595">
    <property type="entry name" value="PDZ"/>
    <property type="match status" value="1"/>
</dbReference>
<organism evidence="6 7">
    <name type="scientific">Bacteriovorax stolpii</name>
    <name type="common">Bdellovibrio stolpii</name>
    <dbReference type="NCBI Taxonomy" id="960"/>
    <lineage>
        <taxon>Bacteria</taxon>
        <taxon>Pseudomonadati</taxon>
        <taxon>Bdellovibrionota</taxon>
        <taxon>Bacteriovoracia</taxon>
        <taxon>Bacteriovoracales</taxon>
        <taxon>Bacteriovoracaceae</taxon>
        <taxon>Bacteriovorax</taxon>
    </lineage>
</organism>
<dbReference type="OrthoDB" id="5287407at2"/>
<sequence>MKRLCLALVLLLSFNAFSQAKDPRDPRREKLIGNILKNALETYHYRGIKINDEVSQKAFQQYLKKIDGSKQFLTKGDIKELEAYQFQMDDEMVSGDYVLIEKAGAVLKKRIALAEALRKEVFKKQFDFNGSETLELDPEKRDWVNDESKLKTNWEIVFKQATLNKYLSLIDEQTEKPTPKGAKASTKPVKKMKAEKKLTDAEMRAKAHESVSKRFQKIFERLAALDRDDQLDNFYNSISAVFDPHTNYLPAKKKEDFDIDITGKLEGIGAVLQEDGSFIKVVQIVPGGPAWRGKELEADDIILSVAQGNKESVDLTDMKVDDAVRYIRGKKGTEVRLTIKKVDGTRKIISIIRDEIEVAASFAKSSVIQMKDTDVKVGYIQLPKFYRDFENAKINCTDDVRKEIERLKKAKVDAIILDLRNNGGGALEDARLMSGLFLEKGPIVQVKNHMGQIEVLEDDDPSVSYDGPLVVLQNRFSASASEILAGAMQDYGRAVIVGGDYSHGKGTVQAVLDLNRGPLVSIFGETMGALKVTIQKFYRVTGASTQYKGITPDLVLPDIFSYVESREKDLEYSLPWDQIQAKPFTKWNKFAYNLPDLKAKSAARVKSNPRFAKINRNVDYLNKKKKETIVSLNLKKVQEEEVANKKMAEELKLEEENKNLLVTNFEDSLKAHENIRPGDMKKWSKDFEQRKEEWVKTLRQDVVLEEGVMIAGDIVKSLRVKSTVSSK</sequence>
<dbReference type="EMBL" id="CP025704">
    <property type="protein sequence ID" value="AUN99000.1"/>
    <property type="molecule type" value="Genomic_DNA"/>
</dbReference>
<dbReference type="InterPro" id="IPR001478">
    <property type="entry name" value="PDZ"/>
</dbReference>
<evidence type="ECO:0000256" key="4">
    <source>
        <dbReference type="ARBA" id="ARBA00022825"/>
    </source>
</evidence>
<evidence type="ECO:0000313" key="7">
    <source>
        <dbReference type="Proteomes" id="UP000235584"/>
    </source>
</evidence>
<comment type="similarity">
    <text evidence="1 5">Belongs to the peptidase S41A family.</text>
</comment>
<dbReference type="CDD" id="cd06782">
    <property type="entry name" value="cpPDZ_CPP-like"/>
    <property type="match status" value="1"/>
</dbReference>
<proteinExistence type="inferred from homology"/>
<dbReference type="PROSITE" id="PS50106">
    <property type="entry name" value="PDZ"/>
    <property type="match status" value="1"/>
</dbReference>
<keyword evidence="7" id="KW-1185">Reference proteome</keyword>
<dbReference type="Proteomes" id="UP000235584">
    <property type="component" value="Chromosome"/>
</dbReference>
<dbReference type="SMART" id="SM00245">
    <property type="entry name" value="TSPc"/>
    <property type="match status" value="1"/>
</dbReference>
<dbReference type="GO" id="GO:0007165">
    <property type="term" value="P:signal transduction"/>
    <property type="evidence" value="ECO:0007669"/>
    <property type="project" value="TreeGrafter"/>
</dbReference>
<keyword evidence="3 5" id="KW-0378">Hydrolase</keyword>
<dbReference type="InterPro" id="IPR040573">
    <property type="entry name" value="TSP_N"/>
</dbReference>
<dbReference type="Pfam" id="PF03572">
    <property type="entry name" value="Peptidase_S41"/>
    <property type="match status" value="1"/>
</dbReference>
<dbReference type="Pfam" id="PF17804">
    <property type="entry name" value="TSP_NTD"/>
    <property type="match status" value="1"/>
</dbReference>
<dbReference type="GO" id="GO:0004175">
    <property type="term" value="F:endopeptidase activity"/>
    <property type="evidence" value="ECO:0007669"/>
    <property type="project" value="TreeGrafter"/>
</dbReference>
<dbReference type="GO" id="GO:0006508">
    <property type="term" value="P:proteolysis"/>
    <property type="evidence" value="ECO:0007669"/>
    <property type="project" value="UniProtKB-KW"/>
</dbReference>
<evidence type="ECO:0000256" key="1">
    <source>
        <dbReference type="ARBA" id="ARBA00009179"/>
    </source>
</evidence>
<keyword evidence="2 5" id="KW-0645">Protease</keyword>
<dbReference type="FunFam" id="3.90.226.10:FF:000090">
    <property type="entry name" value="Tail-specific protease"/>
    <property type="match status" value="1"/>
</dbReference>
<evidence type="ECO:0000256" key="2">
    <source>
        <dbReference type="ARBA" id="ARBA00022670"/>
    </source>
</evidence>
<name>A0A2K9NU06_BACTC</name>
<dbReference type="SMART" id="SM00228">
    <property type="entry name" value="PDZ"/>
    <property type="match status" value="1"/>
</dbReference>
<dbReference type="KEGG" id="bsto:C0V70_12990"/>
<dbReference type="CDD" id="cd07560">
    <property type="entry name" value="Peptidase_S41_CPP"/>
    <property type="match status" value="1"/>
</dbReference>
<dbReference type="PANTHER" id="PTHR32060">
    <property type="entry name" value="TAIL-SPECIFIC PROTEASE"/>
    <property type="match status" value="1"/>
</dbReference>
<dbReference type="GO" id="GO:0008236">
    <property type="term" value="F:serine-type peptidase activity"/>
    <property type="evidence" value="ECO:0007669"/>
    <property type="project" value="UniProtKB-KW"/>
</dbReference>
<dbReference type="AlphaFoldDB" id="A0A2K9NU06"/>
<dbReference type="RefSeq" id="WP_102244291.1">
    <property type="nucleotide sequence ID" value="NZ_CP025704.1"/>
</dbReference>
<dbReference type="InterPro" id="IPR029045">
    <property type="entry name" value="ClpP/crotonase-like_dom_sf"/>
</dbReference>
<dbReference type="InterPro" id="IPR004447">
    <property type="entry name" value="Peptidase_S41A"/>
</dbReference>
<evidence type="ECO:0000256" key="3">
    <source>
        <dbReference type="ARBA" id="ARBA00022801"/>
    </source>
</evidence>
<dbReference type="PANTHER" id="PTHR32060:SF22">
    <property type="entry name" value="CARBOXYL-TERMINAL-PROCESSING PEPTIDASE 3, CHLOROPLASTIC"/>
    <property type="match status" value="1"/>
</dbReference>
<dbReference type="InterPro" id="IPR005151">
    <property type="entry name" value="Tail-specific_protease"/>
</dbReference>
<dbReference type="Gene3D" id="3.90.226.10">
    <property type="entry name" value="2-enoyl-CoA Hydratase, Chain A, domain 1"/>
    <property type="match status" value="1"/>
</dbReference>
<evidence type="ECO:0000313" key="6">
    <source>
        <dbReference type="EMBL" id="AUN99000.1"/>
    </source>
</evidence>
<accession>A0A2K9NU06</accession>
<dbReference type="Pfam" id="PF11818">
    <property type="entry name" value="DUF3340"/>
    <property type="match status" value="1"/>
</dbReference>
<reference evidence="6 7" key="1">
    <citation type="submission" date="2018-01" db="EMBL/GenBank/DDBJ databases">
        <title>Complete genome sequence of Bacteriovorax stolpii DSM12778.</title>
        <authorList>
            <person name="Tang B."/>
            <person name="Chang J."/>
        </authorList>
    </citation>
    <scope>NUCLEOTIDE SEQUENCE [LARGE SCALE GENOMIC DNA]</scope>
    <source>
        <strain evidence="6 7">DSM 12778</strain>
    </source>
</reference>
<dbReference type="InterPro" id="IPR036034">
    <property type="entry name" value="PDZ_sf"/>
</dbReference>
<dbReference type="NCBIfam" id="TIGR00225">
    <property type="entry name" value="prc"/>
    <property type="match status" value="1"/>
</dbReference>
<dbReference type="GO" id="GO:0030288">
    <property type="term" value="C:outer membrane-bounded periplasmic space"/>
    <property type="evidence" value="ECO:0007669"/>
    <property type="project" value="TreeGrafter"/>
</dbReference>
<dbReference type="Gene3D" id="2.30.42.10">
    <property type="match status" value="1"/>
</dbReference>
<protein>
    <submittedName>
        <fullName evidence="6">Tail-specific protease</fullName>
    </submittedName>
</protein>
<evidence type="ECO:0000256" key="5">
    <source>
        <dbReference type="RuleBase" id="RU004404"/>
    </source>
</evidence>
<keyword evidence="4 5" id="KW-0720">Serine protease</keyword>
<dbReference type="SUPFAM" id="SSF50156">
    <property type="entry name" value="PDZ domain-like"/>
    <property type="match status" value="1"/>
</dbReference>
<dbReference type="InterPro" id="IPR020992">
    <property type="entry name" value="Tail_Prtase_C"/>
</dbReference>
<gene>
    <name evidence="6" type="ORF">C0V70_12990</name>
</gene>
<dbReference type="SUPFAM" id="SSF52096">
    <property type="entry name" value="ClpP/crotonase"/>
    <property type="match status" value="1"/>
</dbReference>